<evidence type="ECO:0000313" key="3">
    <source>
        <dbReference type="Proteomes" id="UP000073492"/>
    </source>
</evidence>
<feature type="signal peptide" evidence="1">
    <location>
        <begin position="1"/>
        <end position="19"/>
    </location>
</feature>
<feature type="chain" id="PRO_5007297268" description="AA1-like domain-containing protein" evidence="1">
    <location>
        <begin position="20"/>
        <end position="138"/>
    </location>
</feature>
<reference evidence="2 3" key="1">
    <citation type="submission" date="2015-07" db="EMBL/GenBank/DDBJ databases">
        <title>Comparative genomics of the Sigatoka disease complex on banana suggests a link between parallel evolutionary changes in Pseudocercospora fijiensis and Pseudocercospora eumusae and increased virulence on the banana host.</title>
        <authorList>
            <person name="Chang T.-C."/>
            <person name="Salvucci A."/>
            <person name="Crous P.W."/>
            <person name="Stergiopoulos I."/>
        </authorList>
    </citation>
    <scope>NUCLEOTIDE SEQUENCE [LARGE SCALE GENOMIC DNA]</scope>
    <source>
        <strain evidence="2 3">CBS 116634</strain>
    </source>
</reference>
<evidence type="ECO:0008006" key="4">
    <source>
        <dbReference type="Google" id="ProtNLM"/>
    </source>
</evidence>
<proteinExistence type="predicted"/>
<dbReference type="Proteomes" id="UP000073492">
    <property type="component" value="Unassembled WGS sequence"/>
</dbReference>
<protein>
    <recommendedName>
        <fullName evidence="4">AA1-like domain-containing protein</fullName>
    </recommendedName>
</protein>
<evidence type="ECO:0000313" key="2">
    <source>
        <dbReference type="EMBL" id="KXT11689.1"/>
    </source>
</evidence>
<keyword evidence="3" id="KW-1185">Reference proteome</keyword>
<organism evidence="2 3">
    <name type="scientific">Pseudocercospora musae</name>
    <dbReference type="NCBI Taxonomy" id="113226"/>
    <lineage>
        <taxon>Eukaryota</taxon>
        <taxon>Fungi</taxon>
        <taxon>Dikarya</taxon>
        <taxon>Ascomycota</taxon>
        <taxon>Pezizomycotina</taxon>
        <taxon>Dothideomycetes</taxon>
        <taxon>Dothideomycetidae</taxon>
        <taxon>Mycosphaerellales</taxon>
        <taxon>Mycosphaerellaceae</taxon>
        <taxon>Pseudocercospora</taxon>
    </lineage>
</organism>
<comment type="caution">
    <text evidence="2">The sequence shown here is derived from an EMBL/GenBank/DDBJ whole genome shotgun (WGS) entry which is preliminary data.</text>
</comment>
<dbReference type="AlphaFoldDB" id="A0A139IAL3"/>
<evidence type="ECO:0000256" key="1">
    <source>
        <dbReference type="SAM" id="SignalP"/>
    </source>
</evidence>
<dbReference type="EMBL" id="LFZO01000186">
    <property type="protein sequence ID" value="KXT11689.1"/>
    <property type="molecule type" value="Genomic_DNA"/>
</dbReference>
<name>A0A139IAL3_9PEZI</name>
<sequence length="138" mass="14831">MVSTKTIGAMLALAISTRAIPMPQSDTFDCPSDQQCALLTVQVTDKSPSITATNNTVITTIFTPQYIPFQDQYVDHLYLTGSISPDLDLNRVLCTPTWMYTDGTSQAGLSFGSTNSSSPLAVERSKIVSGVEVICNSD</sequence>
<dbReference type="OrthoDB" id="10321738at2759"/>
<accession>A0A139IAL3</accession>
<gene>
    <name evidence="2" type="ORF">AC579_6482</name>
</gene>
<keyword evidence="1" id="KW-0732">Signal</keyword>